<evidence type="ECO:0000256" key="1">
    <source>
        <dbReference type="ARBA" id="ARBA00009054"/>
    </source>
</evidence>
<dbReference type="PRINTS" id="PR00773">
    <property type="entry name" value="GRPEPROTEIN"/>
</dbReference>
<dbReference type="VEuPathDB" id="FungiDB:ASPZODRAFT_151722"/>
<feature type="coiled-coil region" evidence="5">
    <location>
        <begin position="81"/>
        <end position="108"/>
    </location>
</feature>
<dbReference type="InterPro" id="IPR013805">
    <property type="entry name" value="GrpE_CC"/>
</dbReference>
<keyword evidence="8" id="KW-1185">Reference proteome</keyword>
<protein>
    <recommendedName>
        <fullName evidence="3">GrpE protein homolog</fullName>
    </recommendedName>
</protein>
<feature type="compositionally biased region" description="Basic and acidic residues" evidence="6">
    <location>
        <begin position="65"/>
        <end position="74"/>
    </location>
</feature>
<dbReference type="PANTHER" id="PTHR21237">
    <property type="entry name" value="GRPE PROTEIN"/>
    <property type="match status" value="1"/>
</dbReference>
<sequence length="249" mass="27695">MFQRMILRQGQAARSAALSLTSTPMALRQTSRMQPRIAQGIRVAAVPQHGRRLYSTENNSAAGEQPKEAAKEEAAAGENGEELLRKELEGKQKEIVELKDKYRRSVADFLNLQERTKREMDNARNFAIQRFAVDLLESIDNFDRALLAVPAEKLSAEASQEVQDLVSGLQMTQNILMGTLKKHGLEQFDASLPAEGGKPQKFDPNMHEATFMSKNEALEDGDIMYAQTKGFKLHGRVLRAAKVGVVKNA</sequence>
<keyword evidence="5" id="KW-0175">Coiled coil</keyword>
<accession>A0A1L9SIX7</accession>
<dbReference type="SUPFAM" id="SSF51064">
    <property type="entry name" value="Head domain of nucleotide exchange factor GrpE"/>
    <property type="match status" value="1"/>
</dbReference>
<evidence type="ECO:0000256" key="6">
    <source>
        <dbReference type="SAM" id="MobiDB-lite"/>
    </source>
</evidence>
<dbReference type="GO" id="GO:0042803">
    <property type="term" value="F:protein homodimerization activity"/>
    <property type="evidence" value="ECO:0007669"/>
    <property type="project" value="InterPro"/>
</dbReference>
<evidence type="ECO:0000256" key="3">
    <source>
        <dbReference type="RuleBase" id="RU000640"/>
    </source>
</evidence>
<dbReference type="GO" id="GO:0000774">
    <property type="term" value="F:adenyl-nucleotide exchange factor activity"/>
    <property type="evidence" value="ECO:0007669"/>
    <property type="project" value="EnsemblFungi"/>
</dbReference>
<comment type="similarity">
    <text evidence="1 4">Belongs to the GrpE family.</text>
</comment>
<name>A0A1L9SIX7_9EURO</name>
<dbReference type="RefSeq" id="XP_022581690.1">
    <property type="nucleotide sequence ID" value="XM_022725767.1"/>
</dbReference>
<dbReference type="OrthoDB" id="201635at2759"/>
<gene>
    <name evidence="7" type="ORF">ASPZODRAFT_151722</name>
</gene>
<evidence type="ECO:0000313" key="8">
    <source>
        <dbReference type="Proteomes" id="UP000184188"/>
    </source>
</evidence>
<dbReference type="Proteomes" id="UP000184188">
    <property type="component" value="Unassembled WGS sequence"/>
</dbReference>
<dbReference type="InterPro" id="IPR009012">
    <property type="entry name" value="GrpE_head"/>
</dbReference>
<comment type="function">
    <text evidence="3">Essential component of the PAM complex, a complex required for the translocation of transit peptide-containing proteins from the inner membrane into the mitochondrial matrix in an ATP-dependent manner.</text>
</comment>
<dbReference type="PROSITE" id="PS01071">
    <property type="entry name" value="GRPE"/>
    <property type="match status" value="1"/>
</dbReference>
<dbReference type="HAMAP" id="MF_01151">
    <property type="entry name" value="GrpE"/>
    <property type="match status" value="1"/>
</dbReference>
<dbReference type="CDD" id="cd00446">
    <property type="entry name" value="GrpE"/>
    <property type="match status" value="1"/>
</dbReference>
<dbReference type="GO" id="GO:0030150">
    <property type="term" value="P:protein import into mitochondrial matrix"/>
    <property type="evidence" value="ECO:0007669"/>
    <property type="project" value="EnsemblFungi"/>
</dbReference>
<organism evidence="7 8">
    <name type="scientific">Penicilliopsis zonata CBS 506.65</name>
    <dbReference type="NCBI Taxonomy" id="1073090"/>
    <lineage>
        <taxon>Eukaryota</taxon>
        <taxon>Fungi</taxon>
        <taxon>Dikarya</taxon>
        <taxon>Ascomycota</taxon>
        <taxon>Pezizomycotina</taxon>
        <taxon>Eurotiomycetes</taxon>
        <taxon>Eurotiomycetidae</taxon>
        <taxon>Eurotiales</taxon>
        <taxon>Aspergillaceae</taxon>
        <taxon>Penicilliopsis</taxon>
    </lineage>
</organism>
<comment type="subcellular location">
    <subcellularLocation>
        <location evidence="3">Mitochondrion matrix</location>
    </subcellularLocation>
</comment>
<evidence type="ECO:0000256" key="4">
    <source>
        <dbReference type="RuleBase" id="RU004478"/>
    </source>
</evidence>
<dbReference type="Gene3D" id="2.30.22.10">
    <property type="entry name" value="Head domain of nucleotide exchange factor GrpE"/>
    <property type="match status" value="1"/>
</dbReference>
<dbReference type="AlphaFoldDB" id="A0A1L9SIX7"/>
<dbReference type="Gene3D" id="3.90.20.20">
    <property type="match status" value="1"/>
</dbReference>
<proteinExistence type="inferred from homology"/>
<evidence type="ECO:0000256" key="2">
    <source>
        <dbReference type="ARBA" id="ARBA00023186"/>
    </source>
</evidence>
<dbReference type="InterPro" id="IPR000740">
    <property type="entry name" value="GrpE"/>
</dbReference>
<dbReference type="GO" id="GO:0042026">
    <property type="term" value="P:protein refolding"/>
    <property type="evidence" value="ECO:0007669"/>
    <property type="project" value="EnsemblFungi"/>
</dbReference>
<dbReference type="GO" id="GO:0001405">
    <property type="term" value="C:PAM complex, Tim23 associated import motor"/>
    <property type="evidence" value="ECO:0007669"/>
    <property type="project" value="EnsemblFungi"/>
</dbReference>
<dbReference type="PANTHER" id="PTHR21237:SF23">
    <property type="entry name" value="GRPE PROTEIN HOMOLOG, MITOCHONDRIAL"/>
    <property type="match status" value="1"/>
</dbReference>
<keyword evidence="3" id="KW-0496">Mitochondrion</keyword>
<dbReference type="SUPFAM" id="SSF58014">
    <property type="entry name" value="Coiled-coil domain of nucleotide exchange factor GrpE"/>
    <property type="match status" value="1"/>
</dbReference>
<evidence type="ECO:0000256" key="5">
    <source>
        <dbReference type="SAM" id="Coils"/>
    </source>
</evidence>
<evidence type="ECO:0000313" key="7">
    <source>
        <dbReference type="EMBL" id="OJJ47180.1"/>
    </source>
</evidence>
<dbReference type="STRING" id="1073090.A0A1L9SIX7"/>
<dbReference type="GO" id="GO:0051087">
    <property type="term" value="F:protein-folding chaperone binding"/>
    <property type="evidence" value="ECO:0007669"/>
    <property type="project" value="InterPro"/>
</dbReference>
<keyword evidence="2 3" id="KW-0143">Chaperone</keyword>
<feature type="region of interest" description="Disordered" evidence="6">
    <location>
        <begin position="57"/>
        <end position="79"/>
    </location>
</feature>
<dbReference type="GeneID" id="34612232"/>
<dbReference type="EMBL" id="KV878341">
    <property type="protein sequence ID" value="OJJ47180.1"/>
    <property type="molecule type" value="Genomic_DNA"/>
</dbReference>
<dbReference type="GO" id="GO:0051082">
    <property type="term" value="F:unfolded protein binding"/>
    <property type="evidence" value="ECO:0007669"/>
    <property type="project" value="TreeGrafter"/>
</dbReference>
<dbReference type="Pfam" id="PF01025">
    <property type="entry name" value="GrpE"/>
    <property type="match status" value="1"/>
</dbReference>
<reference evidence="8" key="1">
    <citation type="journal article" date="2017" name="Genome Biol.">
        <title>Comparative genomics reveals high biological diversity and specific adaptations in the industrially and medically important fungal genus Aspergillus.</title>
        <authorList>
            <person name="de Vries R.P."/>
            <person name="Riley R."/>
            <person name="Wiebenga A."/>
            <person name="Aguilar-Osorio G."/>
            <person name="Amillis S."/>
            <person name="Uchima C.A."/>
            <person name="Anderluh G."/>
            <person name="Asadollahi M."/>
            <person name="Askin M."/>
            <person name="Barry K."/>
            <person name="Battaglia E."/>
            <person name="Bayram O."/>
            <person name="Benocci T."/>
            <person name="Braus-Stromeyer S.A."/>
            <person name="Caldana C."/>
            <person name="Canovas D."/>
            <person name="Cerqueira G.C."/>
            <person name="Chen F."/>
            <person name="Chen W."/>
            <person name="Choi C."/>
            <person name="Clum A."/>
            <person name="Dos Santos R.A."/>
            <person name="Damasio A.R."/>
            <person name="Diallinas G."/>
            <person name="Emri T."/>
            <person name="Fekete E."/>
            <person name="Flipphi M."/>
            <person name="Freyberg S."/>
            <person name="Gallo A."/>
            <person name="Gournas C."/>
            <person name="Habgood R."/>
            <person name="Hainaut M."/>
            <person name="Harispe M.L."/>
            <person name="Henrissat B."/>
            <person name="Hilden K.S."/>
            <person name="Hope R."/>
            <person name="Hossain A."/>
            <person name="Karabika E."/>
            <person name="Karaffa L."/>
            <person name="Karanyi Z."/>
            <person name="Krasevec N."/>
            <person name="Kuo A."/>
            <person name="Kusch H."/>
            <person name="LaButti K."/>
            <person name="Lagendijk E.L."/>
            <person name="Lapidus A."/>
            <person name="Levasseur A."/>
            <person name="Lindquist E."/>
            <person name="Lipzen A."/>
            <person name="Logrieco A.F."/>
            <person name="MacCabe A."/>
            <person name="Maekelae M.R."/>
            <person name="Malavazi I."/>
            <person name="Melin P."/>
            <person name="Meyer V."/>
            <person name="Mielnichuk N."/>
            <person name="Miskei M."/>
            <person name="Molnar A.P."/>
            <person name="Mule G."/>
            <person name="Ngan C.Y."/>
            <person name="Orejas M."/>
            <person name="Orosz E."/>
            <person name="Ouedraogo J.P."/>
            <person name="Overkamp K.M."/>
            <person name="Park H.-S."/>
            <person name="Perrone G."/>
            <person name="Piumi F."/>
            <person name="Punt P.J."/>
            <person name="Ram A.F."/>
            <person name="Ramon A."/>
            <person name="Rauscher S."/>
            <person name="Record E."/>
            <person name="Riano-Pachon D.M."/>
            <person name="Robert V."/>
            <person name="Roehrig J."/>
            <person name="Ruller R."/>
            <person name="Salamov A."/>
            <person name="Salih N.S."/>
            <person name="Samson R.A."/>
            <person name="Sandor E."/>
            <person name="Sanguinetti M."/>
            <person name="Schuetze T."/>
            <person name="Sepcic K."/>
            <person name="Shelest E."/>
            <person name="Sherlock G."/>
            <person name="Sophianopoulou V."/>
            <person name="Squina F.M."/>
            <person name="Sun H."/>
            <person name="Susca A."/>
            <person name="Todd R.B."/>
            <person name="Tsang A."/>
            <person name="Unkles S.E."/>
            <person name="van de Wiele N."/>
            <person name="van Rossen-Uffink D."/>
            <person name="Oliveira J.V."/>
            <person name="Vesth T.C."/>
            <person name="Visser J."/>
            <person name="Yu J.-H."/>
            <person name="Zhou M."/>
            <person name="Andersen M.R."/>
            <person name="Archer D.B."/>
            <person name="Baker S.E."/>
            <person name="Benoit I."/>
            <person name="Brakhage A.A."/>
            <person name="Braus G.H."/>
            <person name="Fischer R."/>
            <person name="Frisvad J.C."/>
            <person name="Goldman G.H."/>
            <person name="Houbraken J."/>
            <person name="Oakley B."/>
            <person name="Pocsi I."/>
            <person name="Scazzocchio C."/>
            <person name="Seiboth B."/>
            <person name="vanKuyk P.A."/>
            <person name="Wortman J."/>
            <person name="Dyer P.S."/>
            <person name="Grigoriev I.V."/>
        </authorList>
    </citation>
    <scope>NUCLEOTIDE SEQUENCE [LARGE SCALE GENOMIC DNA]</scope>
    <source>
        <strain evidence="8">CBS 506.65</strain>
    </source>
</reference>